<dbReference type="EMBL" id="GBRH01246753">
    <property type="protein sequence ID" value="JAD51142.1"/>
    <property type="molecule type" value="Transcribed_RNA"/>
</dbReference>
<name>A0A0A9AVQ2_ARUDO</name>
<evidence type="ECO:0000313" key="1">
    <source>
        <dbReference type="EMBL" id="JAD51142.1"/>
    </source>
</evidence>
<accession>A0A0A9AVQ2</accession>
<organism evidence="1">
    <name type="scientific">Arundo donax</name>
    <name type="common">Giant reed</name>
    <name type="synonym">Donax arundinaceus</name>
    <dbReference type="NCBI Taxonomy" id="35708"/>
    <lineage>
        <taxon>Eukaryota</taxon>
        <taxon>Viridiplantae</taxon>
        <taxon>Streptophyta</taxon>
        <taxon>Embryophyta</taxon>
        <taxon>Tracheophyta</taxon>
        <taxon>Spermatophyta</taxon>
        <taxon>Magnoliopsida</taxon>
        <taxon>Liliopsida</taxon>
        <taxon>Poales</taxon>
        <taxon>Poaceae</taxon>
        <taxon>PACMAD clade</taxon>
        <taxon>Arundinoideae</taxon>
        <taxon>Arundineae</taxon>
        <taxon>Arundo</taxon>
    </lineage>
</organism>
<protein>
    <submittedName>
        <fullName evidence="1">Uncharacterized protein</fullName>
    </submittedName>
</protein>
<reference evidence="1" key="2">
    <citation type="journal article" date="2015" name="Data Brief">
        <title>Shoot transcriptome of the giant reed, Arundo donax.</title>
        <authorList>
            <person name="Barrero R.A."/>
            <person name="Guerrero F.D."/>
            <person name="Moolhuijzen P."/>
            <person name="Goolsby J.A."/>
            <person name="Tidwell J."/>
            <person name="Bellgard S.E."/>
            <person name="Bellgard M.I."/>
        </authorList>
    </citation>
    <scope>NUCLEOTIDE SEQUENCE</scope>
    <source>
        <tissue evidence="1">Shoot tissue taken approximately 20 cm above the soil surface</tissue>
    </source>
</reference>
<dbReference type="AlphaFoldDB" id="A0A0A9AVQ2"/>
<reference evidence="1" key="1">
    <citation type="submission" date="2014-09" db="EMBL/GenBank/DDBJ databases">
        <authorList>
            <person name="Magalhaes I.L.F."/>
            <person name="Oliveira U."/>
            <person name="Santos F.R."/>
            <person name="Vidigal T.H.D.A."/>
            <person name="Brescovit A.D."/>
            <person name="Santos A.J."/>
        </authorList>
    </citation>
    <scope>NUCLEOTIDE SEQUENCE</scope>
    <source>
        <tissue evidence="1">Shoot tissue taken approximately 20 cm above the soil surface</tissue>
    </source>
</reference>
<sequence>MPGCCGPWIRIDNITYFRFIYSHEGRLYMVRITCHVLCEVLMSRKGFIPSVLNANLIFLGSLEKSGYMASMFFIAEHQWGVEAFYRSCAFQNASTSVQLP</sequence>
<proteinExistence type="predicted"/>